<dbReference type="AlphaFoldDB" id="A0A4Y2EER2"/>
<comment type="caution">
    <text evidence="1">The sequence shown here is derived from an EMBL/GenBank/DDBJ whole genome shotgun (WGS) entry which is preliminary data.</text>
</comment>
<reference evidence="1 2" key="1">
    <citation type="journal article" date="2019" name="Sci. Rep.">
        <title>Orb-weaving spider Araneus ventricosus genome elucidates the spidroin gene catalogue.</title>
        <authorList>
            <person name="Kono N."/>
            <person name="Nakamura H."/>
            <person name="Ohtoshi R."/>
            <person name="Moran D.A.P."/>
            <person name="Shinohara A."/>
            <person name="Yoshida Y."/>
            <person name="Fujiwara M."/>
            <person name="Mori M."/>
            <person name="Tomita M."/>
            <person name="Arakawa K."/>
        </authorList>
    </citation>
    <scope>NUCLEOTIDE SEQUENCE [LARGE SCALE GENOMIC DNA]</scope>
</reference>
<dbReference type="Proteomes" id="UP000499080">
    <property type="component" value="Unassembled WGS sequence"/>
</dbReference>
<evidence type="ECO:0000313" key="2">
    <source>
        <dbReference type="Proteomes" id="UP000499080"/>
    </source>
</evidence>
<sequence length="102" mass="11486">MLHGQGPFLVLEQIVVHGKKIGTIGGMLALCCYTTTLAIMQRYPHNNCCSGSSGRCRSDDDVQTVVTSWLRWQASDFYDIGIQKLVSRYERCFNFGGSYVER</sequence>
<organism evidence="1 2">
    <name type="scientific">Araneus ventricosus</name>
    <name type="common">Orbweaver spider</name>
    <name type="synonym">Epeira ventricosa</name>
    <dbReference type="NCBI Taxonomy" id="182803"/>
    <lineage>
        <taxon>Eukaryota</taxon>
        <taxon>Metazoa</taxon>
        <taxon>Ecdysozoa</taxon>
        <taxon>Arthropoda</taxon>
        <taxon>Chelicerata</taxon>
        <taxon>Arachnida</taxon>
        <taxon>Araneae</taxon>
        <taxon>Araneomorphae</taxon>
        <taxon>Entelegynae</taxon>
        <taxon>Araneoidea</taxon>
        <taxon>Araneidae</taxon>
        <taxon>Araneus</taxon>
    </lineage>
</organism>
<dbReference type="EMBL" id="BGPR01000580">
    <property type="protein sequence ID" value="GBM27267.1"/>
    <property type="molecule type" value="Genomic_DNA"/>
</dbReference>
<keyword evidence="2" id="KW-1185">Reference proteome</keyword>
<accession>A0A4Y2EER2</accession>
<dbReference type="OrthoDB" id="616263at2759"/>
<protein>
    <submittedName>
        <fullName evidence="1">Uncharacterized protein</fullName>
    </submittedName>
</protein>
<evidence type="ECO:0000313" key="1">
    <source>
        <dbReference type="EMBL" id="GBM27267.1"/>
    </source>
</evidence>
<gene>
    <name evidence="1" type="ORF">AVEN_208431_1</name>
</gene>
<proteinExistence type="predicted"/>
<name>A0A4Y2EER2_ARAVE</name>